<feature type="region of interest" description="Disordered" evidence="1">
    <location>
        <begin position="338"/>
        <end position="387"/>
    </location>
</feature>
<feature type="compositionally biased region" description="Low complexity" evidence="1">
    <location>
        <begin position="352"/>
        <end position="376"/>
    </location>
</feature>
<protein>
    <submittedName>
        <fullName evidence="2">Uncharacterized protein</fullName>
    </submittedName>
</protein>
<name>A0A7S1F7D4_NOCSC</name>
<dbReference type="AlphaFoldDB" id="A0A7S1F7D4"/>
<proteinExistence type="predicted"/>
<sequence>MARGVSAEQLLTRGVSSDQLLMSSQLGGSQLGQPTTPHNYDAAVSSYGAQLQAWVHLQVDRRVSQVIGTFVDGDLSGVRHDSATALSLCERLEGDVCAVTEAQAKLLHVVQRHEAGISDLRQFELMLQAREEQLETRFLSQRTELMAQMSEMISAAGLARKEDDWRFEELHSKMLGSHSMREDLSAVSMELRTAASSSKAELEVRMSEMRLELRGQIEEHQASFRSELLELQQRLLGMLRMEMTQAFRNEAAAVTAFDQQLKQRMDGMASLASWRERSTFDRTHAMQVPTGGSHLAVAPAQHRTDSSEVTTHVAHVSERVEAEKFEEEAWAQLSTAMAAPHSETGFSHHQHQSLPSLPSPQQQHRPQQYHQHQQFQTHHHAPNGNMSSAMLDVMSNAAENNGAHGKGVYSGGALMSFSQDFSSSGMLAEDAIRAREELQWLASKKI</sequence>
<dbReference type="EMBL" id="HBFQ01030757">
    <property type="protein sequence ID" value="CAD8847314.1"/>
    <property type="molecule type" value="Transcribed_RNA"/>
</dbReference>
<reference evidence="2" key="1">
    <citation type="submission" date="2021-01" db="EMBL/GenBank/DDBJ databases">
        <authorList>
            <person name="Corre E."/>
            <person name="Pelletier E."/>
            <person name="Niang G."/>
            <person name="Scheremetjew M."/>
            <person name="Finn R."/>
            <person name="Kale V."/>
            <person name="Holt S."/>
            <person name="Cochrane G."/>
            <person name="Meng A."/>
            <person name="Brown T."/>
            <person name="Cohen L."/>
        </authorList>
    </citation>
    <scope>NUCLEOTIDE SEQUENCE</scope>
</reference>
<evidence type="ECO:0000313" key="2">
    <source>
        <dbReference type="EMBL" id="CAD8847314.1"/>
    </source>
</evidence>
<organism evidence="2">
    <name type="scientific">Noctiluca scintillans</name>
    <name type="common">Sea sparkle</name>
    <name type="synonym">Red tide dinoflagellate</name>
    <dbReference type="NCBI Taxonomy" id="2966"/>
    <lineage>
        <taxon>Eukaryota</taxon>
        <taxon>Sar</taxon>
        <taxon>Alveolata</taxon>
        <taxon>Dinophyceae</taxon>
        <taxon>Noctilucales</taxon>
        <taxon>Noctilucaceae</taxon>
        <taxon>Noctiluca</taxon>
    </lineage>
</organism>
<evidence type="ECO:0000256" key="1">
    <source>
        <dbReference type="SAM" id="MobiDB-lite"/>
    </source>
</evidence>
<gene>
    <name evidence="2" type="ORF">NSCI0253_LOCUS21664</name>
</gene>
<accession>A0A7S1F7D4</accession>